<dbReference type="Proteomes" id="UP000315423">
    <property type="component" value="Unassembled WGS sequence"/>
</dbReference>
<accession>A0AC61SAC8</accession>
<evidence type="ECO:0000313" key="2">
    <source>
        <dbReference type="Proteomes" id="UP000315423"/>
    </source>
</evidence>
<sequence length="111" mass="12984">MFFFKKNLLAWIILFITIIPLSHAATKWDNTDVVANIHVLATTFVNSYESSNKVFHVYHSWLRMNEIQKGHASTTILVEWSTKDNSVHFIPGDKFKVFLTWDSKHLLYRAT</sequence>
<feature type="non-terminal residue" evidence="1">
    <location>
        <position position="111"/>
    </location>
</feature>
<dbReference type="EMBL" id="QYBA01000162">
    <property type="protein sequence ID" value="TKY91613.1"/>
    <property type="molecule type" value="Genomic_DNA"/>
</dbReference>
<reference evidence="1" key="1">
    <citation type="submission" date="2018-09" db="EMBL/GenBank/DDBJ databases">
        <title>A genomic encyclopedia of anaerobic methanotrophic archaea.</title>
        <authorList>
            <person name="Skennerton C.T."/>
            <person name="Chadwick G.L."/>
            <person name="Laso-Perez R."/>
            <person name="Leu A.O."/>
            <person name="Speth D.R."/>
            <person name="Yu H."/>
            <person name="Morgan-Lang C."/>
            <person name="Hatzenpichler R."/>
            <person name="Goudeau D."/>
            <person name="Malmstrom R."/>
            <person name="Woyke T."/>
            <person name="Hallam S."/>
            <person name="Tyson G.W."/>
            <person name="Wegener G."/>
            <person name="Boetius A."/>
            <person name="Orphan V.J."/>
        </authorList>
    </citation>
    <scope>NUCLEOTIDE SEQUENCE</scope>
    <source>
        <strain evidence="1">CONS3730D10UFb2</strain>
    </source>
</reference>
<comment type="caution">
    <text evidence="1">The sequence shown here is derived from an EMBL/GenBank/DDBJ whole genome shotgun (WGS) entry which is preliminary data.</text>
</comment>
<protein>
    <submittedName>
        <fullName evidence="1">Uncharacterized protein</fullName>
    </submittedName>
</protein>
<organism evidence="1 2">
    <name type="scientific">Candidatus Methanomarinus sp</name>
    <dbReference type="NCBI Taxonomy" id="3386244"/>
    <lineage>
        <taxon>Archaea</taxon>
        <taxon>Methanobacteriati</taxon>
        <taxon>Methanobacteriota</taxon>
        <taxon>Stenosarchaea group</taxon>
        <taxon>Methanomicrobia</taxon>
        <taxon>Methanosarcinales</taxon>
        <taxon>ANME-2 cluster</taxon>
        <taxon>Candidatus Methanocomedenaceae</taxon>
        <taxon>Candidatus Methanomarinus</taxon>
    </lineage>
</organism>
<gene>
    <name evidence="1" type="ORF">C5S46_04915</name>
</gene>
<evidence type="ECO:0000313" key="1">
    <source>
        <dbReference type="EMBL" id="TKY91613.1"/>
    </source>
</evidence>
<name>A0AC61SAC8_9EURY</name>
<proteinExistence type="predicted"/>